<dbReference type="AlphaFoldDB" id="A0A084SE66"/>
<name>A0A084SE66_9BACT</name>
<organism evidence="2 3">
    <name type="scientific">Archangium violaceum Cb vi76</name>
    <dbReference type="NCBI Taxonomy" id="1406225"/>
    <lineage>
        <taxon>Bacteria</taxon>
        <taxon>Pseudomonadati</taxon>
        <taxon>Myxococcota</taxon>
        <taxon>Myxococcia</taxon>
        <taxon>Myxococcales</taxon>
        <taxon>Cystobacterineae</taxon>
        <taxon>Archangiaceae</taxon>
        <taxon>Archangium</taxon>
    </lineage>
</organism>
<reference evidence="2 3" key="1">
    <citation type="submission" date="2014-07" db="EMBL/GenBank/DDBJ databases">
        <title>Draft Genome Sequence of Gephyronic Acid Producer, Cystobacter violaceus Strain Cb vi76.</title>
        <authorList>
            <person name="Stevens D.C."/>
            <person name="Young J."/>
            <person name="Carmichael R."/>
            <person name="Tan J."/>
            <person name="Taylor R.E."/>
        </authorList>
    </citation>
    <scope>NUCLEOTIDE SEQUENCE [LARGE SCALE GENOMIC DNA]</scope>
    <source>
        <strain evidence="2 3">Cb vi76</strain>
    </source>
</reference>
<dbReference type="Proteomes" id="UP000028547">
    <property type="component" value="Unassembled WGS sequence"/>
</dbReference>
<gene>
    <name evidence="2" type="ORF">Q664_52390</name>
</gene>
<protein>
    <submittedName>
        <fullName evidence="2">Uncharacterized protein</fullName>
    </submittedName>
</protein>
<evidence type="ECO:0000313" key="3">
    <source>
        <dbReference type="Proteomes" id="UP000028547"/>
    </source>
</evidence>
<evidence type="ECO:0000313" key="2">
    <source>
        <dbReference type="EMBL" id="KFA86751.1"/>
    </source>
</evidence>
<feature type="compositionally biased region" description="Pro residues" evidence="1">
    <location>
        <begin position="44"/>
        <end position="58"/>
    </location>
</feature>
<dbReference type="EMBL" id="JPMI01000425">
    <property type="protein sequence ID" value="KFA86751.1"/>
    <property type="molecule type" value="Genomic_DNA"/>
</dbReference>
<proteinExistence type="predicted"/>
<evidence type="ECO:0000256" key="1">
    <source>
        <dbReference type="SAM" id="MobiDB-lite"/>
    </source>
</evidence>
<feature type="compositionally biased region" description="Low complexity" evidence="1">
    <location>
        <begin position="34"/>
        <end position="43"/>
    </location>
</feature>
<accession>A0A084SE66</accession>
<feature type="region of interest" description="Disordered" evidence="1">
    <location>
        <begin position="17"/>
        <end position="94"/>
    </location>
</feature>
<comment type="caution">
    <text evidence="2">The sequence shown here is derived from an EMBL/GenBank/DDBJ whole genome shotgun (WGS) entry which is preliminary data.</text>
</comment>
<feature type="region of interest" description="Disordered" evidence="1">
    <location>
        <begin position="161"/>
        <end position="184"/>
    </location>
</feature>
<feature type="compositionally biased region" description="Basic and acidic residues" evidence="1">
    <location>
        <begin position="17"/>
        <end position="26"/>
    </location>
</feature>
<sequence length="184" mass="19701">MAGAAMLLMLAGCEKREARAPMREQEMASAPEQSEPGTTSESRPTPPPPAARPLPREAPPARAETPRPTEPPAQREPDDTAASPTQPRQVSGEVLAVTGNQLHVLSAAEGQDVRMLIISGTEVRVDGRPATLAEIREGGEVRATYEIAEGEPIALMVEVRNPGAPREPEEQPLLDQPRIPKSDD</sequence>